<dbReference type="GeneID" id="18885783"/>
<dbReference type="SUPFAM" id="SSF53067">
    <property type="entry name" value="Actin-like ATPase domain"/>
    <property type="match status" value="2"/>
</dbReference>
<dbReference type="PRINTS" id="PR00301">
    <property type="entry name" value="HEATSHOCK70"/>
</dbReference>
<dbReference type="OrthoDB" id="29851at2759"/>
<proteinExistence type="predicted"/>
<dbReference type="GO" id="GO:0140662">
    <property type="term" value="F:ATP-dependent protein folding chaperone"/>
    <property type="evidence" value="ECO:0007669"/>
    <property type="project" value="InterPro"/>
</dbReference>
<dbReference type="PANTHER" id="PTHR45639:SF32">
    <property type="entry name" value="HEAT SHOCK PROTEIN PDR13"/>
    <property type="match status" value="1"/>
</dbReference>
<name>R7S2K1_PUNST</name>
<accession>R7S2K1</accession>
<evidence type="ECO:0000313" key="3">
    <source>
        <dbReference type="EMBL" id="EIN03476.1"/>
    </source>
</evidence>
<dbReference type="GO" id="GO:0005829">
    <property type="term" value="C:cytosol"/>
    <property type="evidence" value="ECO:0007669"/>
    <property type="project" value="TreeGrafter"/>
</dbReference>
<dbReference type="Gene3D" id="3.30.420.40">
    <property type="match status" value="2"/>
</dbReference>
<dbReference type="KEGG" id="psq:PUNSTDRAFT_78122"/>
<keyword evidence="2" id="KW-0067">ATP-binding</keyword>
<dbReference type="Gene3D" id="3.90.640.10">
    <property type="entry name" value="Actin, Chain A, domain 4"/>
    <property type="match status" value="1"/>
</dbReference>
<keyword evidence="1" id="KW-0547">Nucleotide-binding</keyword>
<dbReference type="EMBL" id="JH687563">
    <property type="protein sequence ID" value="EIN03476.1"/>
    <property type="molecule type" value="Genomic_DNA"/>
</dbReference>
<dbReference type="InterPro" id="IPR043129">
    <property type="entry name" value="ATPase_NBD"/>
</dbReference>
<dbReference type="Proteomes" id="UP000054196">
    <property type="component" value="Unassembled WGS sequence"/>
</dbReference>
<protein>
    <submittedName>
        <fullName evidence="3">Actin-like ATPase domain-containing protein</fullName>
    </submittedName>
</protein>
<dbReference type="HOGENOM" id="CLU_005965_0_3_1"/>
<dbReference type="Gene3D" id="3.30.30.30">
    <property type="match status" value="1"/>
</dbReference>
<dbReference type="GO" id="GO:0005524">
    <property type="term" value="F:ATP binding"/>
    <property type="evidence" value="ECO:0007669"/>
    <property type="project" value="UniProtKB-KW"/>
</dbReference>
<dbReference type="AlphaFoldDB" id="R7S2K1"/>
<gene>
    <name evidence="3" type="ORF">PUNSTDRAFT_78122</name>
</gene>
<evidence type="ECO:0000256" key="2">
    <source>
        <dbReference type="ARBA" id="ARBA00022840"/>
    </source>
</evidence>
<dbReference type="PANTHER" id="PTHR45639">
    <property type="entry name" value="HSC70CB, ISOFORM G-RELATED"/>
    <property type="match status" value="1"/>
</dbReference>
<sequence>MTSTPNGTADAPIDVNGLPTVVGINFGNSYASIAENLAECIANEDGERQIACAIAFQGDEVYIGNGAKQQLVKNAHNTITGFRNLLGKKFSELPHDKPTVSAPVIQHPDHADLPAFKVSVGADAPTDRILTVAEATTLFLKSLLGSATAFLGKPVDGAVLSVPAWFDEHQRLALQHAAEAAGVKVLQLLDEAGAAVAASTASSASSLPADRTQLIVDLGASALELTLVSLRAGLAHVLARASDPAVGGDKIDDALVKFFAKDFTKKTKTPLAVCPAADTHDQRAEAKLRLALEHTKRTVSASAGAATCAVESLKHGLDYTGSLNRMRFDMEARAVYAHVARAAARLVTDQAGLDPFAVDEVVYAGGSASLPGLDEALVAAFGDALVTPFTAGTVVGGGAGDPTTLLARGCALQAQLLVHLGDADEDEEVRWAFDTNSKWTEVSATGAAVGVLFPEEKGAAADAALGGLWVTGVKAETAVPCRRAVRFDVDLGGGEAKKVGFEVWEAKEDVKVELVKPPKIEYDEGDEVPEDEEEEEPEEEVKERIVTKQHLLGAVAFEAKLAAKDKGRWRTRLEVQFIVGADGAVEVDAWEVSDTAKGEPHSLKIAAP</sequence>
<organism evidence="3 4">
    <name type="scientific">Punctularia strigosozonata (strain HHB-11173)</name>
    <name type="common">White-rot fungus</name>
    <dbReference type="NCBI Taxonomy" id="741275"/>
    <lineage>
        <taxon>Eukaryota</taxon>
        <taxon>Fungi</taxon>
        <taxon>Dikarya</taxon>
        <taxon>Basidiomycota</taxon>
        <taxon>Agaricomycotina</taxon>
        <taxon>Agaricomycetes</taxon>
        <taxon>Corticiales</taxon>
        <taxon>Punctulariaceae</taxon>
        <taxon>Punctularia</taxon>
    </lineage>
</organism>
<keyword evidence="4" id="KW-1185">Reference proteome</keyword>
<dbReference type="InterPro" id="IPR013126">
    <property type="entry name" value="Hsp_70_fam"/>
</dbReference>
<dbReference type="eggNOG" id="KOG0101">
    <property type="taxonomic scope" value="Eukaryota"/>
</dbReference>
<dbReference type="GO" id="GO:0005634">
    <property type="term" value="C:nucleus"/>
    <property type="evidence" value="ECO:0007669"/>
    <property type="project" value="TreeGrafter"/>
</dbReference>
<reference evidence="4" key="1">
    <citation type="journal article" date="2012" name="Science">
        <title>The Paleozoic origin of enzymatic lignin decomposition reconstructed from 31 fungal genomes.</title>
        <authorList>
            <person name="Floudas D."/>
            <person name="Binder M."/>
            <person name="Riley R."/>
            <person name="Barry K."/>
            <person name="Blanchette R.A."/>
            <person name="Henrissat B."/>
            <person name="Martinez A.T."/>
            <person name="Otillar R."/>
            <person name="Spatafora J.W."/>
            <person name="Yadav J.S."/>
            <person name="Aerts A."/>
            <person name="Benoit I."/>
            <person name="Boyd A."/>
            <person name="Carlson A."/>
            <person name="Copeland A."/>
            <person name="Coutinho P.M."/>
            <person name="de Vries R.P."/>
            <person name="Ferreira P."/>
            <person name="Findley K."/>
            <person name="Foster B."/>
            <person name="Gaskell J."/>
            <person name="Glotzer D."/>
            <person name="Gorecki P."/>
            <person name="Heitman J."/>
            <person name="Hesse C."/>
            <person name="Hori C."/>
            <person name="Igarashi K."/>
            <person name="Jurgens J.A."/>
            <person name="Kallen N."/>
            <person name="Kersten P."/>
            <person name="Kohler A."/>
            <person name="Kuees U."/>
            <person name="Kumar T.K.A."/>
            <person name="Kuo A."/>
            <person name="LaButti K."/>
            <person name="Larrondo L.F."/>
            <person name="Lindquist E."/>
            <person name="Ling A."/>
            <person name="Lombard V."/>
            <person name="Lucas S."/>
            <person name="Lundell T."/>
            <person name="Martin R."/>
            <person name="McLaughlin D.J."/>
            <person name="Morgenstern I."/>
            <person name="Morin E."/>
            <person name="Murat C."/>
            <person name="Nagy L.G."/>
            <person name="Nolan M."/>
            <person name="Ohm R.A."/>
            <person name="Patyshakuliyeva A."/>
            <person name="Rokas A."/>
            <person name="Ruiz-Duenas F.J."/>
            <person name="Sabat G."/>
            <person name="Salamov A."/>
            <person name="Samejima M."/>
            <person name="Schmutz J."/>
            <person name="Slot J.C."/>
            <person name="St John F."/>
            <person name="Stenlid J."/>
            <person name="Sun H."/>
            <person name="Sun S."/>
            <person name="Syed K."/>
            <person name="Tsang A."/>
            <person name="Wiebenga A."/>
            <person name="Young D."/>
            <person name="Pisabarro A."/>
            <person name="Eastwood D.C."/>
            <person name="Martin F."/>
            <person name="Cullen D."/>
            <person name="Grigoriev I.V."/>
            <person name="Hibbett D.S."/>
        </authorList>
    </citation>
    <scope>NUCLEOTIDE SEQUENCE [LARGE SCALE GENOMIC DNA]</scope>
    <source>
        <strain evidence="4">HHB-11173 SS5</strain>
    </source>
</reference>
<dbReference type="OMA" id="NAHNTIT"/>
<evidence type="ECO:0000313" key="4">
    <source>
        <dbReference type="Proteomes" id="UP000054196"/>
    </source>
</evidence>
<evidence type="ECO:0000256" key="1">
    <source>
        <dbReference type="ARBA" id="ARBA00022741"/>
    </source>
</evidence>
<dbReference type="RefSeq" id="XP_007389307.1">
    <property type="nucleotide sequence ID" value="XM_007389245.1"/>
</dbReference>
<dbReference type="Pfam" id="PF00012">
    <property type="entry name" value="HSP70"/>
    <property type="match status" value="1"/>
</dbReference>